<evidence type="ECO:0000313" key="4">
    <source>
        <dbReference type="Proteomes" id="UP000059542"/>
    </source>
</evidence>
<proteinExistence type="predicted"/>
<dbReference type="Pfam" id="PF17289">
    <property type="entry name" value="Terminase_6C"/>
    <property type="match status" value="1"/>
</dbReference>
<organism evidence="3 4">
    <name type="scientific">Hymenobacter sedentarius</name>
    <dbReference type="NCBI Taxonomy" id="1411621"/>
    <lineage>
        <taxon>Bacteria</taxon>
        <taxon>Pseudomonadati</taxon>
        <taxon>Bacteroidota</taxon>
        <taxon>Cytophagia</taxon>
        <taxon>Cytophagales</taxon>
        <taxon>Hymenobacteraceae</taxon>
        <taxon>Hymenobacter</taxon>
    </lineage>
</organism>
<protein>
    <recommendedName>
        <fullName evidence="2">Terminase large subunit gp17-like C-terminal domain-containing protein</fullName>
    </recommendedName>
</protein>
<gene>
    <name evidence="3" type="ORF">AUC43_15265</name>
</gene>
<dbReference type="InterPro" id="IPR027417">
    <property type="entry name" value="P-loop_NTPase"/>
</dbReference>
<evidence type="ECO:0000256" key="1">
    <source>
        <dbReference type="ARBA" id="ARBA00022612"/>
    </source>
</evidence>
<evidence type="ECO:0000313" key="3">
    <source>
        <dbReference type="EMBL" id="ALW86322.1"/>
    </source>
</evidence>
<dbReference type="OrthoDB" id="9771580at2"/>
<keyword evidence="1" id="KW-1188">Viral release from host cell</keyword>
<dbReference type="InterPro" id="IPR035421">
    <property type="entry name" value="Terminase_6C"/>
</dbReference>
<dbReference type="InterPro" id="IPR006517">
    <property type="entry name" value="Phage_terminase_lsu-like_C"/>
</dbReference>
<evidence type="ECO:0000259" key="2">
    <source>
        <dbReference type="Pfam" id="PF17289"/>
    </source>
</evidence>
<dbReference type="RefSeq" id="WP_068195496.1">
    <property type="nucleotide sequence ID" value="NZ_CP013909.1"/>
</dbReference>
<keyword evidence="4" id="KW-1185">Reference proteome</keyword>
<sequence>MRSVQEAIVAEDCRRNFFTFFCTYWPEIEAAELQLNWHIQFLCDFLQGVVERWERKEAQDDVLINIVFGLSKSTILQLLEAWITLRTPSAKILGTSYSREISIKNAGKVRECLKSQRFQKAYPKRIVFDRDNDGKSKFANQEKGVYYTSSTGGTATGLHSDFIINDDPLSAKQANSLLKRTSANDYISTTLSSRKTDKSRTVTITVMQRLHLDDPSGYLLAKKKLQHICLPARVTADNRHLVQPQSALPYYDANGGLLDPNRFNDAVIDSYKVELGPYAFAAQVMQNPADDSTGIFKKPNFEIITWEQFQAVTKGQNVLWNYDADTALTENTSNDPTALLASCTIDGITYIRESYCDWMEYETLLDYLPVFLGRNGYTSGSTLYIEPKANGKSVFQSMQKRGKVLVEEAPAPSTDKVQRAHNVLPYIYQNKVKLIDGSWVVPFLTELTGFPNAAHDDRVDTLTQCLARVMGLTNKAKRKMRVY</sequence>
<name>A0A0U4C5L0_9BACT</name>
<dbReference type="NCBIfam" id="TIGR01630">
    <property type="entry name" value="psiM2_ORF9"/>
    <property type="match status" value="1"/>
</dbReference>
<dbReference type="Gene3D" id="3.40.50.300">
    <property type="entry name" value="P-loop containing nucleotide triphosphate hydrolases"/>
    <property type="match status" value="1"/>
</dbReference>
<dbReference type="STRING" id="1411621.AUC43_15265"/>
<dbReference type="Proteomes" id="UP000059542">
    <property type="component" value="Chromosome"/>
</dbReference>
<accession>A0A0U4C5L0</accession>
<dbReference type="KEGG" id="hyg:AUC43_15265"/>
<reference evidence="3 4" key="1">
    <citation type="submission" date="2015-12" db="EMBL/GenBank/DDBJ databases">
        <authorList>
            <person name="Shamseldin A."/>
            <person name="Moawad H."/>
            <person name="Abd El-Rahim W.M."/>
            <person name="Sadowsky M.J."/>
        </authorList>
    </citation>
    <scope>NUCLEOTIDE SEQUENCE [LARGE SCALE GENOMIC DNA]</scope>
    <source>
        <strain evidence="3 4">DG5B</strain>
    </source>
</reference>
<feature type="domain" description="Terminase large subunit gp17-like C-terminal" evidence="2">
    <location>
        <begin position="382"/>
        <end position="466"/>
    </location>
</feature>
<dbReference type="AlphaFoldDB" id="A0A0U4C5L0"/>
<dbReference type="EMBL" id="CP013909">
    <property type="protein sequence ID" value="ALW86322.1"/>
    <property type="molecule type" value="Genomic_DNA"/>
</dbReference>